<accession>A0ABX8QW91</accession>
<dbReference type="EMBL" id="CP059572">
    <property type="protein sequence ID" value="QXJ22993.1"/>
    <property type="molecule type" value="Genomic_DNA"/>
</dbReference>
<keyword evidence="1" id="KW-0472">Membrane</keyword>
<organism evidence="2 3">
    <name type="scientific">Actinomadura graeca</name>
    <dbReference type="NCBI Taxonomy" id="2750812"/>
    <lineage>
        <taxon>Bacteria</taxon>
        <taxon>Bacillati</taxon>
        <taxon>Actinomycetota</taxon>
        <taxon>Actinomycetes</taxon>
        <taxon>Streptosporangiales</taxon>
        <taxon>Thermomonosporaceae</taxon>
        <taxon>Actinomadura</taxon>
    </lineage>
</organism>
<reference evidence="2" key="1">
    <citation type="submission" date="2020-07" db="EMBL/GenBank/DDBJ databases">
        <authorList>
            <person name="Tarantini F.S."/>
            <person name="Hong K.W."/>
            <person name="Chan K.G."/>
        </authorList>
    </citation>
    <scope>NUCLEOTIDE SEQUENCE</scope>
    <source>
        <strain evidence="2">32-07</strain>
    </source>
</reference>
<keyword evidence="1" id="KW-1133">Transmembrane helix</keyword>
<gene>
    <name evidence="2" type="ORF">AGRA3207_004084</name>
</gene>
<evidence type="ECO:0000313" key="2">
    <source>
        <dbReference type="EMBL" id="QXJ22993.1"/>
    </source>
</evidence>
<dbReference type="Proteomes" id="UP001049518">
    <property type="component" value="Chromosome"/>
</dbReference>
<name>A0ABX8QW91_9ACTN</name>
<proteinExistence type="predicted"/>
<sequence length="78" mass="8253">MSAPRFRTPYEGDPHDGDPARDLVWLGAVGMYLTVFLALGGRGVPPREAAAVTLMMVGGAEVLRRLISDGRGGAGWGR</sequence>
<dbReference type="RefSeq" id="WP_231328669.1">
    <property type="nucleotide sequence ID" value="NZ_CP059572.1"/>
</dbReference>
<feature type="transmembrane region" description="Helical" evidence="1">
    <location>
        <begin position="23"/>
        <end position="40"/>
    </location>
</feature>
<protein>
    <submittedName>
        <fullName evidence="2">Uncharacterized protein</fullName>
    </submittedName>
</protein>
<keyword evidence="3" id="KW-1185">Reference proteome</keyword>
<evidence type="ECO:0000256" key="1">
    <source>
        <dbReference type="SAM" id="Phobius"/>
    </source>
</evidence>
<evidence type="ECO:0000313" key="3">
    <source>
        <dbReference type="Proteomes" id="UP001049518"/>
    </source>
</evidence>
<keyword evidence="1" id="KW-0812">Transmembrane</keyword>